<evidence type="ECO:0000256" key="1">
    <source>
        <dbReference type="SAM" id="MobiDB-lite"/>
    </source>
</evidence>
<feature type="non-terminal residue" evidence="2">
    <location>
        <position position="65"/>
    </location>
</feature>
<feature type="compositionally biased region" description="Basic and acidic residues" evidence="1">
    <location>
        <begin position="10"/>
        <end position="19"/>
    </location>
</feature>
<gene>
    <name evidence="2" type="primary">ORF93515</name>
</gene>
<dbReference type="AlphaFoldDB" id="A0A0B7A325"/>
<reference evidence="2" key="1">
    <citation type="submission" date="2014-12" db="EMBL/GenBank/DDBJ databases">
        <title>Insight into the proteome of Arion vulgaris.</title>
        <authorList>
            <person name="Aradska J."/>
            <person name="Bulat T."/>
            <person name="Smidak R."/>
            <person name="Sarate P."/>
            <person name="Gangsoo J."/>
            <person name="Sialana F."/>
            <person name="Bilban M."/>
            <person name="Lubec G."/>
        </authorList>
    </citation>
    <scope>NUCLEOTIDE SEQUENCE</scope>
    <source>
        <tissue evidence="2">Skin</tissue>
    </source>
</reference>
<protein>
    <submittedName>
        <fullName evidence="2">Uncharacterized protein</fullName>
    </submittedName>
</protein>
<evidence type="ECO:0000313" key="2">
    <source>
        <dbReference type="EMBL" id="CEK74997.1"/>
    </source>
</evidence>
<sequence length="65" mass="7663">MKTCQSMTVDRLHGKEHQSNGKPGFHAKISRKHIRLSWFTPEFTEGERRIRQIKLVVRIKFSSVI</sequence>
<accession>A0A0B7A325</accession>
<organism evidence="2">
    <name type="scientific">Arion vulgaris</name>
    <dbReference type="NCBI Taxonomy" id="1028688"/>
    <lineage>
        <taxon>Eukaryota</taxon>
        <taxon>Metazoa</taxon>
        <taxon>Spiralia</taxon>
        <taxon>Lophotrochozoa</taxon>
        <taxon>Mollusca</taxon>
        <taxon>Gastropoda</taxon>
        <taxon>Heterobranchia</taxon>
        <taxon>Euthyneura</taxon>
        <taxon>Panpulmonata</taxon>
        <taxon>Eupulmonata</taxon>
        <taxon>Stylommatophora</taxon>
        <taxon>Helicina</taxon>
        <taxon>Arionoidea</taxon>
        <taxon>Arionidae</taxon>
        <taxon>Arion</taxon>
    </lineage>
</organism>
<name>A0A0B7A325_9EUPU</name>
<feature type="region of interest" description="Disordered" evidence="1">
    <location>
        <begin position="1"/>
        <end position="26"/>
    </location>
</feature>
<proteinExistence type="predicted"/>
<dbReference type="EMBL" id="HACG01028132">
    <property type="protein sequence ID" value="CEK74997.1"/>
    <property type="molecule type" value="Transcribed_RNA"/>
</dbReference>